<dbReference type="PANTHER" id="PTHR11471">
    <property type="entry name" value="TUMOR NECROSIS FACTOR FAMILY MEMBER"/>
    <property type="match status" value="1"/>
</dbReference>
<dbReference type="InterPro" id="IPR008983">
    <property type="entry name" value="Tumour_necrosis_fac-like_dom"/>
</dbReference>
<dbReference type="Gene3D" id="2.60.120.40">
    <property type="match status" value="1"/>
</dbReference>
<evidence type="ECO:0000256" key="18">
    <source>
        <dbReference type="SAM" id="Phobius"/>
    </source>
</evidence>
<proteinExistence type="inferred from homology"/>
<evidence type="ECO:0000256" key="17">
    <source>
        <dbReference type="SAM" id="MobiDB-lite"/>
    </source>
</evidence>
<evidence type="ECO:0000256" key="7">
    <source>
        <dbReference type="ARBA" id="ARBA00022729"/>
    </source>
</evidence>
<dbReference type="InterPro" id="IPR006052">
    <property type="entry name" value="TNF_dom"/>
</dbReference>
<evidence type="ECO:0000256" key="8">
    <source>
        <dbReference type="ARBA" id="ARBA00022968"/>
    </source>
</evidence>
<evidence type="ECO:0000256" key="9">
    <source>
        <dbReference type="ARBA" id="ARBA00022989"/>
    </source>
</evidence>
<evidence type="ECO:0000256" key="16">
    <source>
        <dbReference type="ARBA" id="ARBA00046860"/>
    </source>
</evidence>
<dbReference type="GO" id="GO:0006955">
    <property type="term" value="P:immune response"/>
    <property type="evidence" value="ECO:0007669"/>
    <property type="project" value="InterPro"/>
</dbReference>
<dbReference type="InterPro" id="IPR021184">
    <property type="entry name" value="TNF_CS"/>
</dbReference>
<accession>A0AAV7Q4N1</accession>
<dbReference type="PROSITE" id="PS00251">
    <property type="entry name" value="THD_1"/>
    <property type="match status" value="1"/>
</dbReference>
<dbReference type="AlphaFoldDB" id="A0AAV7Q4N1"/>
<feature type="compositionally biased region" description="Basic and acidic residues" evidence="17">
    <location>
        <begin position="76"/>
        <end position="98"/>
    </location>
</feature>
<evidence type="ECO:0000256" key="15">
    <source>
        <dbReference type="ARBA" id="ARBA00046146"/>
    </source>
</evidence>
<dbReference type="GO" id="GO:0005125">
    <property type="term" value="F:cytokine activity"/>
    <property type="evidence" value="ECO:0007669"/>
    <property type="project" value="UniProtKB-KW"/>
</dbReference>
<feature type="domain" description="THD" evidence="19">
    <location>
        <begin position="86"/>
        <end position="234"/>
    </location>
</feature>
<evidence type="ECO:0000259" key="19">
    <source>
        <dbReference type="PROSITE" id="PS50049"/>
    </source>
</evidence>
<evidence type="ECO:0000256" key="14">
    <source>
        <dbReference type="ARBA" id="ARBA00033263"/>
    </source>
</evidence>
<dbReference type="InterPro" id="IPR002960">
    <property type="entry name" value="TNF_beta"/>
</dbReference>
<evidence type="ECO:0000256" key="6">
    <source>
        <dbReference type="ARBA" id="ARBA00022692"/>
    </source>
</evidence>
<dbReference type="PROSITE" id="PS50049">
    <property type="entry name" value="THD_2"/>
    <property type="match status" value="1"/>
</dbReference>
<dbReference type="PRINTS" id="PR01234">
    <property type="entry name" value="TNECROSISFCT"/>
</dbReference>
<dbReference type="Proteomes" id="UP001066276">
    <property type="component" value="Chromosome 6"/>
</dbReference>
<dbReference type="GO" id="GO:0016020">
    <property type="term" value="C:membrane"/>
    <property type="evidence" value="ECO:0007669"/>
    <property type="project" value="UniProtKB-SubCell"/>
</dbReference>
<keyword evidence="9 18" id="KW-1133">Transmembrane helix</keyword>
<dbReference type="PRINTS" id="PR01236">
    <property type="entry name" value="TNFBETA"/>
</dbReference>
<evidence type="ECO:0000256" key="10">
    <source>
        <dbReference type="ARBA" id="ARBA00023136"/>
    </source>
</evidence>
<comment type="similarity">
    <text evidence="2">Belongs to the tumor necrosis factor family.</text>
</comment>
<evidence type="ECO:0000256" key="12">
    <source>
        <dbReference type="ARBA" id="ARBA00029751"/>
    </source>
</evidence>
<dbReference type="PANTHER" id="PTHR11471:SF23">
    <property type="entry name" value="TUMOR NECROSIS FACTOR"/>
    <property type="match status" value="1"/>
</dbReference>
<comment type="function">
    <text evidence="15">Cytokine that in its homotrimeric form binds to TNFRSF1A/TNFR1, TNFRSF1B/TNFBR and TNFRSF14/HVEM. In its heterotrimeric form with LTB binds to TNFRSF3/LTBR. Lymphotoxin is produced by lymphocytes and is cytotoxic for a wide range of tumor cells in vitro and in vivo.</text>
</comment>
<evidence type="ECO:0000313" key="21">
    <source>
        <dbReference type="Proteomes" id="UP001066276"/>
    </source>
</evidence>
<reference evidence="20" key="1">
    <citation type="journal article" date="2022" name="bioRxiv">
        <title>Sequencing and chromosome-scale assembly of the giantPleurodeles waltlgenome.</title>
        <authorList>
            <person name="Brown T."/>
            <person name="Elewa A."/>
            <person name="Iarovenko S."/>
            <person name="Subramanian E."/>
            <person name="Araus A.J."/>
            <person name="Petzold A."/>
            <person name="Susuki M."/>
            <person name="Suzuki K.-i.T."/>
            <person name="Hayashi T."/>
            <person name="Toyoda A."/>
            <person name="Oliveira C."/>
            <person name="Osipova E."/>
            <person name="Leigh N.D."/>
            <person name="Simon A."/>
            <person name="Yun M.H."/>
        </authorList>
    </citation>
    <scope>NUCLEOTIDE SEQUENCE</scope>
    <source>
        <strain evidence="20">20211129_DDA</strain>
        <tissue evidence="20">Liver</tissue>
    </source>
</reference>
<dbReference type="SMART" id="SM00207">
    <property type="entry name" value="TNF"/>
    <property type="match status" value="1"/>
</dbReference>
<evidence type="ECO:0000256" key="4">
    <source>
        <dbReference type="ARBA" id="ARBA00018403"/>
    </source>
</evidence>
<comment type="subcellular location">
    <subcellularLocation>
        <location evidence="1">Membrane</location>
        <topology evidence="1">Single-pass type II membrane protein</topology>
    </subcellularLocation>
</comment>
<dbReference type="InterPro" id="IPR006053">
    <property type="entry name" value="TNF"/>
</dbReference>
<evidence type="ECO:0000256" key="5">
    <source>
        <dbReference type="ARBA" id="ARBA00022514"/>
    </source>
</evidence>
<comment type="subunit">
    <text evidence="16">Homotrimer, and heterotrimer of either two LTB and one LTA subunits or (less prevalent) two LTA and one LTB subunits. Interacts with TNFRSF14.</text>
</comment>
<keyword evidence="7" id="KW-0732">Signal</keyword>
<dbReference type="Pfam" id="PF00229">
    <property type="entry name" value="TNF"/>
    <property type="match status" value="1"/>
</dbReference>
<dbReference type="EMBL" id="JANPWB010000010">
    <property type="protein sequence ID" value="KAJ1134514.1"/>
    <property type="molecule type" value="Genomic_DNA"/>
</dbReference>
<keyword evidence="11" id="KW-1015">Disulfide bond</keyword>
<feature type="transmembrane region" description="Helical" evidence="18">
    <location>
        <begin position="28"/>
        <end position="49"/>
    </location>
</feature>
<dbReference type="SUPFAM" id="SSF49842">
    <property type="entry name" value="TNF-like"/>
    <property type="match status" value="1"/>
</dbReference>
<dbReference type="GO" id="GO:0005615">
    <property type="term" value="C:extracellular space"/>
    <property type="evidence" value="ECO:0007669"/>
    <property type="project" value="UniProtKB-KW"/>
</dbReference>
<sequence>MEPVTEPTVTDAEHGRPRLQPRAQDRCWQLISLMCILALGTATTLLVLAHRHNKKESSAKDPRASAHSEASYLLPRTHERSSLEKPAAHLQGRTDKNERMVQWSDSTSHAFTRGHVQLQNNSLVIPSTGMYFVYAQVVFSGNSCPEARARYFSHKIMRFSKSYPEDLPLMAAQKTICVEATPTHVRTTTTTWFRTIYQGAVFRLDEGDRLSTQMDPLSNLDVHHDTTFFGLFAV</sequence>
<evidence type="ECO:0000256" key="13">
    <source>
        <dbReference type="ARBA" id="ARBA00033253"/>
    </source>
</evidence>
<evidence type="ECO:0000256" key="3">
    <source>
        <dbReference type="ARBA" id="ARBA00013893"/>
    </source>
</evidence>
<protein>
    <recommendedName>
        <fullName evidence="4">Lymphotoxin-alpha</fullName>
    </recommendedName>
    <alternativeName>
        <fullName evidence="12">TNF-alpha</fullName>
    </alternativeName>
    <alternativeName>
        <fullName evidence="13">TNF-beta</fullName>
    </alternativeName>
    <alternativeName>
        <fullName evidence="3">Tumor necrosis factor</fullName>
    </alternativeName>
    <alternativeName>
        <fullName evidence="14">Tumor necrosis factor ligand superfamily member 1</fullName>
    </alternativeName>
</protein>
<gene>
    <name evidence="20" type="ORF">NDU88_000965</name>
</gene>
<evidence type="ECO:0000256" key="11">
    <source>
        <dbReference type="ARBA" id="ARBA00023157"/>
    </source>
</evidence>
<name>A0AAV7Q4N1_PLEWA</name>
<keyword evidence="21" id="KW-1185">Reference proteome</keyword>
<evidence type="ECO:0000256" key="2">
    <source>
        <dbReference type="ARBA" id="ARBA00008670"/>
    </source>
</evidence>
<dbReference type="GO" id="GO:0005164">
    <property type="term" value="F:tumor necrosis factor receptor binding"/>
    <property type="evidence" value="ECO:0007669"/>
    <property type="project" value="InterPro"/>
</dbReference>
<keyword evidence="10 18" id="KW-0472">Membrane</keyword>
<evidence type="ECO:0000313" key="20">
    <source>
        <dbReference type="EMBL" id="KAJ1134514.1"/>
    </source>
</evidence>
<keyword evidence="6 18" id="KW-0812">Transmembrane</keyword>
<feature type="region of interest" description="Disordered" evidence="17">
    <location>
        <begin position="75"/>
        <end position="98"/>
    </location>
</feature>
<evidence type="ECO:0000256" key="1">
    <source>
        <dbReference type="ARBA" id="ARBA00004606"/>
    </source>
</evidence>
<keyword evidence="5" id="KW-0202">Cytokine</keyword>
<keyword evidence="8" id="KW-0735">Signal-anchor</keyword>
<comment type="caution">
    <text evidence="20">The sequence shown here is derived from an EMBL/GenBank/DDBJ whole genome shotgun (WGS) entry which is preliminary data.</text>
</comment>
<dbReference type="CDD" id="cd00184">
    <property type="entry name" value="TNF"/>
    <property type="match status" value="1"/>
</dbReference>
<organism evidence="20 21">
    <name type="scientific">Pleurodeles waltl</name>
    <name type="common">Iberian ribbed newt</name>
    <dbReference type="NCBI Taxonomy" id="8319"/>
    <lineage>
        <taxon>Eukaryota</taxon>
        <taxon>Metazoa</taxon>
        <taxon>Chordata</taxon>
        <taxon>Craniata</taxon>
        <taxon>Vertebrata</taxon>
        <taxon>Euteleostomi</taxon>
        <taxon>Amphibia</taxon>
        <taxon>Batrachia</taxon>
        <taxon>Caudata</taxon>
        <taxon>Salamandroidea</taxon>
        <taxon>Salamandridae</taxon>
        <taxon>Pleurodelinae</taxon>
        <taxon>Pleurodeles</taxon>
    </lineage>
</organism>